<feature type="compositionally biased region" description="Polar residues" evidence="1">
    <location>
        <begin position="117"/>
        <end position="136"/>
    </location>
</feature>
<feature type="region of interest" description="Disordered" evidence="1">
    <location>
        <begin position="105"/>
        <end position="136"/>
    </location>
</feature>
<dbReference type="RefSeq" id="WP_126561515.1">
    <property type="nucleotide sequence ID" value="NZ_RYDJ01000002.1"/>
</dbReference>
<feature type="chain" id="PRO_5018531050" evidence="2">
    <location>
        <begin position="19"/>
        <end position="480"/>
    </location>
</feature>
<evidence type="ECO:0000256" key="2">
    <source>
        <dbReference type="SAM" id="SignalP"/>
    </source>
</evidence>
<proteinExistence type="predicted"/>
<accession>A0A3S0UZW4</accession>
<dbReference type="Pfam" id="PF12094">
    <property type="entry name" value="DUF3570"/>
    <property type="match status" value="1"/>
</dbReference>
<evidence type="ECO:0000256" key="1">
    <source>
        <dbReference type="SAM" id="MobiDB-lite"/>
    </source>
</evidence>
<name>A0A3S0UZW4_9FLAO</name>
<keyword evidence="4" id="KW-1185">Reference proteome</keyword>
<dbReference type="Proteomes" id="UP000280825">
    <property type="component" value="Unassembled WGS sequence"/>
</dbReference>
<dbReference type="AlphaFoldDB" id="A0A3S0UZW4"/>
<dbReference type="EMBL" id="RYDJ01000002">
    <property type="protein sequence ID" value="RTZ06977.1"/>
    <property type="molecule type" value="Genomic_DNA"/>
</dbReference>
<evidence type="ECO:0000313" key="3">
    <source>
        <dbReference type="EMBL" id="RTZ06977.1"/>
    </source>
</evidence>
<reference evidence="3 4" key="1">
    <citation type="submission" date="2018-12" db="EMBL/GenBank/DDBJ databases">
        <title>Flavobacterium sp. nov., isolated from glacier ice.</title>
        <authorList>
            <person name="Liu Q."/>
            <person name="Xin Y.-H."/>
        </authorList>
    </citation>
    <scope>NUCLEOTIDE SEQUENCE [LARGE SCALE GENOMIC DNA]</scope>
    <source>
        <strain evidence="3 4">RB1N8</strain>
    </source>
</reference>
<keyword evidence="2" id="KW-0732">Signal</keyword>
<protein>
    <submittedName>
        <fullName evidence="3">DUF3570 domain-containing protein</fullName>
    </submittedName>
</protein>
<comment type="caution">
    <text evidence="3">The sequence shown here is derived from an EMBL/GenBank/DDBJ whole genome shotgun (WGS) entry which is preliminary data.</text>
</comment>
<gene>
    <name evidence="3" type="ORF">EKL98_02950</name>
</gene>
<sequence length="480" mass="53746">MKIKILSLFILITVTAFSQENSKEPVFKKRVLESTEVDFLASYYEQDGSRSAVSGGIGSEKLTDVASNIVVAMPLNEDDVLTIDLGISAYSSASSSNINPFNSTGASRGGGAIDPTVGSNAEATGPSGTPWQASSGASRSDELVSIVANYSHSSDSRNFIWNTDVSFSNEYDYTSVGFGGGITGLFNEKNTELSLKVNAYIDQWRPIYPTELHEYSLYGSNFLNQGYFFGVSVLDQNGVSSTDYLPSEFKQVITVNRNSFSASVGFSQVLTKKLQVSVFFDVLQQQGLLSSPYHRIYFADKANFYIGQAQYISNYESPSNTGVYKLADDIERLPDSRFKLPVGARLNYYINDRFILRTYYRFYSDNWDIQSHTASIELPVKLSDKFTVFPMYRYYTQAGSKYYAPYETHLSTEKFYTSDADLATFDANQYGFGVNYSDIFSAGKIWKFGLKNIDFRFNHYKRSDNLTANIATIAFKFVMQ</sequence>
<organism evidence="3 4">
    <name type="scientific">Flavobacterium bomense</name>
    <dbReference type="NCBI Taxonomy" id="2497483"/>
    <lineage>
        <taxon>Bacteria</taxon>
        <taxon>Pseudomonadati</taxon>
        <taxon>Bacteroidota</taxon>
        <taxon>Flavobacteriia</taxon>
        <taxon>Flavobacteriales</taxon>
        <taxon>Flavobacteriaceae</taxon>
        <taxon>Flavobacterium</taxon>
    </lineage>
</organism>
<dbReference type="InterPro" id="IPR021953">
    <property type="entry name" value="DUF3570"/>
</dbReference>
<evidence type="ECO:0000313" key="4">
    <source>
        <dbReference type="Proteomes" id="UP000280825"/>
    </source>
</evidence>
<feature type="signal peptide" evidence="2">
    <location>
        <begin position="1"/>
        <end position="18"/>
    </location>
</feature>